<comment type="cofactor">
    <cofactor evidence="1">
        <name>Fe cation</name>
        <dbReference type="ChEBI" id="CHEBI:24875"/>
    </cofactor>
</comment>
<organism evidence="8 9">
    <name type="scientific">Albidovulum sediminicola</name>
    <dbReference type="NCBI Taxonomy" id="2984331"/>
    <lineage>
        <taxon>Bacteria</taxon>
        <taxon>Pseudomonadati</taxon>
        <taxon>Pseudomonadota</taxon>
        <taxon>Alphaproteobacteria</taxon>
        <taxon>Rhodobacterales</taxon>
        <taxon>Paracoccaceae</taxon>
        <taxon>Albidovulum</taxon>
    </lineage>
</organism>
<keyword evidence="9" id="KW-1185">Reference proteome</keyword>
<evidence type="ECO:0000256" key="4">
    <source>
        <dbReference type="ARBA" id="ARBA00023002"/>
    </source>
</evidence>
<accession>A0ABT2Z0C7</accession>
<dbReference type="Gene3D" id="3.90.380.10">
    <property type="entry name" value="Naphthalene 1,2-dioxygenase Alpha Subunit, Chain A, domain 1"/>
    <property type="match status" value="2"/>
</dbReference>
<dbReference type="CDD" id="cd08885">
    <property type="entry name" value="RHO_alpha_C_1"/>
    <property type="match status" value="1"/>
</dbReference>
<dbReference type="PANTHER" id="PTHR43756:SF5">
    <property type="entry name" value="CHOLINE MONOOXYGENASE, CHLOROPLASTIC"/>
    <property type="match status" value="1"/>
</dbReference>
<evidence type="ECO:0000313" key="8">
    <source>
        <dbReference type="EMBL" id="MCV2864567.1"/>
    </source>
</evidence>
<protein>
    <submittedName>
        <fullName evidence="8">Rieske 2Fe-2S domain-containing protein</fullName>
    </submittedName>
</protein>
<feature type="domain" description="Rieske" evidence="7">
    <location>
        <begin position="51"/>
        <end position="157"/>
    </location>
</feature>
<gene>
    <name evidence="8" type="ORF">OE647_07415</name>
</gene>
<comment type="caution">
    <text evidence="8">The sequence shown here is derived from an EMBL/GenBank/DDBJ whole genome shotgun (WGS) entry which is preliminary data.</text>
</comment>
<dbReference type="EMBL" id="JAOWLA010000005">
    <property type="protein sequence ID" value="MCV2864567.1"/>
    <property type="molecule type" value="Genomic_DNA"/>
</dbReference>
<dbReference type="PROSITE" id="PS51296">
    <property type="entry name" value="RIESKE"/>
    <property type="match status" value="1"/>
</dbReference>
<name>A0ABT2Z0C7_9RHOB</name>
<keyword evidence="5" id="KW-0408">Iron</keyword>
<evidence type="ECO:0000259" key="7">
    <source>
        <dbReference type="PROSITE" id="PS51296"/>
    </source>
</evidence>
<dbReference type="SUPFAM" id="SSF50022">
    <property type="entry name" value="ISP domain"/>
    <property type="match status" value="1"/>
</dbReference>
<evidence type="ECO:0000256" key="2">
    <source>
        <dbReference type="ARBA" id="ARBA00022714"/>
    </source>
</evidence>
<evidence type="ECO:0000256" key="5">
    <source>
        <dbReference type="ARBA" id="ARBA00023004"/>
    </source>
</evidence>
<dbReference type="InterPro" id="IPR001663">
    <property type="entry name" value="Rng_hydr_dOase-A"/>
</dbReference>
<keyword evidence="2" id="KW-0001">2Fe-2S</keyword>
<dbReference type="Gene3D" id="2.102.10.10">
    <property type="entry name" value="Rieske [2Fe-2S] iron-sulphur domain"/>
    <property type="match status" value="1"/>
</dbReference>
<dbReference type="Pfam" id="PF00848">
    <property type="entry name" value="Ring_hydroxyl_A"/>
    <property type="match status" value="1"/>
</dbReference>
<sequence length="393" mass="44512">MKPHMPLDDLLDALARNAALPDELAEATPPQIYTSPEFLEMELDEIFNHEWFCVGREDEYENPGDYRATMIGRDPVIVLRDRDGTLRAMSNICRHRMATLLEGTGNIKGRISCPYHAWTYNLDGQLIGAAYMRDNFDKKQVCLPQFKVEVWQGWVYVSLDPEAVPLAPRLAKLSERLENYQLPKYRTLFRAEEIWDTNWKILVQNFTEGYHLFVAHAQTIEPAMPTKLANAMHGGDGFSLYEQGRVPGKSYERNSDMVVDNPALTEEERNKAVLSAIFPCHVFSVVAERTFWLSLQPYGTDRVKVFWGADAYPGAVPDDSEERAAYAAELKAGFDRINDEDKPIIGGIVKNAGALAAAPGRLSPKERTVWYFQQYLARTLCRNRPGHCSGTMA</sequence>
<dbReference type="InterPro" id="IPR015879">
    <property type="entry name" value="Ring_hydroxy_dOase_asu_C_dom"/>
</dbReference>
<reference evidence="8 9" key="1">
    <citation type="submission" date="2022-10" db="EMBL/GenBank/DDBJ databases">
        <title>Defluviimonas sp. nov., isolated from ocean surface water.</title>
        <authorList>
            <person name="He W."/>
            <person name="Wang L."/>
            <person name="Zhang D.-F."/>
        </authorList>
    </citation>
    <scope>NUCLEOTIDE SEQUENCE [LARGE SCALE GENOMIC DNA]</scope>
    <source>
        <strain evidence="8 9">WL0075</strain>
    </source>
</reference>
<dbReference type="RefSeq" id="WP_263721079.1">
    <property type="nucleotide sequence ID" value="NZ_JAOWLA010000005.1"/>
</dbReference>
<keyword evidence="6" id="KW-0411">Iron-sulfur</keyword>
<dbReference type="PRINTS" id="PR00090">
    <property type="entry name" value="RNGDIOXGNASE"/>
</dbReference>
<dbReference type="SUPFAM" id="SSF55961">
    <property type="entry name" value="Bet v1-like"/>
    <property type="match status" value="1"/>
</dbReference>
<dbReference type="Pfam" id="PF00355">
    <property type="entry name" value="Rieske"/>
    <property type="match status" value="1"/>
</dbReference>
<evidence type="ECO:0000256" key="3">
    <source>
        <dbReference type="ARBA" id="ARBA00022723"/>
    </source>
</evidence>
<keyword evidence="3" id="KW-0479">Metal-binding</keyword>
<dbReference type="InterPro" id="IPR036922">
    <property type="entry name" value="Rieske_2Fe-2S_sf"/>
</dbReference>
<dbReference type="Proteomes" id="UP001652503">
    <property type="component" value="Unassembled WGS sequence"/>
</dbReference>
<dbReference type="CDD" id="cd03469">
    <property type="entry name" value="Rieske_RO_Alpha_N"/>
    <property type="match status" value="1"/>
</dbReference>
<evidence type="ECO:0000313" key="9">
    <source>
        <dbReference type="Proteomes" id="UP001652503"/>
    </source>
</evidence>
<keyword evidence="4" id="KW-0560">Oxidoreductase</keyword>
<evidence type="ECO:0000256" key="1">
    <source>
        <dbReference type="ARBA" id="ARBA00001962"/>
    </source>
</evidence>
<dbReference type="InterPro" id="IPR017941">
    <property type="entry name" value="Rieske_2Fe-2S"/>
</dbReference>
<evidence type="ECO:0000256" key="6">
    <source>
        <dbReference type="ARBA" id="ARBA00023014"/>
    </source>
</evidence>
<proteinExistence type="predicted"/>
<dbReference type="PANTHER" id="PTHR43756">
    <property type="entry name" value="CHOLINE MONOOXYGENASE, CHLOROPLASTIC"/>
    <property type="match status" value="1"/>
</dbReference>